<proteinExistence type="predicted"/>
<name>A0A1H6CKK5_9EURY</name>
<evidence type="ECO:0000313" key="3">
    <source>
        <dbReference type="Proteomes" id="UP000236740"/>
    </source>
</evidence>
<dbReference type="KEGG" id="hlm:DV707_14550"/>
<dbReference type="Proteomes" id="UP000236740">
    <property type="component" value="Unassembled WGS sequence"/>
</dbReference>
<dbReference type="EMBL" id="CP031311">
    <property type="protein sequence ID" value="QCC48773.1"/>
    <property type="molecule type" value="Genomic_DNA"/>
</dbReference>
<dbReference type="Proteomes" id="UP000296733">
    <property type="component" value="Chromosome"/>
</dbReference>
<dbReference type="GeneID" id="39859339"/>
<dbReference type="RefSeq" id="WP_103993055.1">
    <property type="nucleotide sequence ID" value="NZ_CP031311.1"/>
</dbReference>
<gene>
    <name evidence="1" type="ORF">DV707_14550</name>
    <name evidence="2" type="ORF">SAMN04488133_3509</name>
</gene>
<evidence type="ECO:0000313" key="1">
    <source>
        <dbReference type="EMBL" id="QCC48773.1"/>
    </source>
</evidence>
<reference evidence="1 4" key="2">
    <citation type="journal article" date="2019" name="Nat. Commun.">
        <title>A new type of DNA phosphorothioation-based antiviral system in archaea.</title>
        <authorList>
            <person name="Xiong L."/>
            <person name="Liu S."/>
            <person name="Chen S."/>
            <person name="Xiao Y."/>
            <person name="Zhu B."/>
            <person name="Gao Y."/>
            <person name="Zhang Y."/>
            <person name="Chen B."/>
            <person name="Luo J."/>
            <person name="Deng Z."/>
            <person name="Chen X."/>
            <person name="Wang L."/>
            <person name="Chen S."/>
        </authorList>
    </citation>
    <scope>NUCLEOTIDE SEQUENCE [LARGE SCALE GENOMIC DNA]</scope>
    <source>
        <strain evidence="1 4">CGMCC 1.10331</strain>
    </source>
</reference>
<protein>
    <submittedName>
        <fullName evidence="2">Uncharacterized protein</fullName>
    </submittedName>
</protein>
<evidence type="ECO:0000313" key="2">
    <source>
        <dbReference type="EMBL" id="SEG73541.1"/>
    </source>
</evidence>
<keyword evidence="3" id="KW-1185">Reference proteome</keyword>
<reference evidence="2 3" key="1">
    <citation type="submission" date="2016-10" db="EMBL/GenBank/DDBJ databases">
        <authorList>
            <person name="de Groot N.N."/>
        </authorList>
    </citation>
    <scope>NUCLEOTIDE SEQUENCE [LARGE SCALE GENOMIC DNA]</scope>
    <source>
        <strain evidence="2 3">CGMCC 1.10331</strain>
    </source>
</reference>
<accession>A0A1H6CKK5</accession>
<dbReference type="AlphaFoldDB" id="A0A1H6CKK5"/>
<dbReference type="EMBL" id="FNVN01000008">
    <property type="protein sequence ID" value="SEG73541.1"/>
    <property type="molecule type" value="Genomic_DNA"/>
</dbReference>
<evidence type="ECO:0000313" key="4">
    <source>
        <dbReference type="Proteomes" id="UP000296733"/>
    </source>
</evidence>
<sequence length="144" mass="16072">MTSHEITNLSGMMEDDDQVQEIGSNLLKQAIQAAAAERLGVPTDNPSVQRTVEIGDRVPVDLRNKVDLTDEGRAADSWSDNWTDLGVWQKDWAQSSTEMMTTPALGGDRMSVTGLTPLRRFQLRSKLSEDEIEILKDQDLLEDL</sequence>
<organism evidence="2 3">
    <name type="scientific">Halobellus limi</name>
    <dbReference type="NCBI Taxonomy" id="699433"/>
    <lineage>
        <taxon>Archaea</taxon>
        <taxon>Methanobacteriati</taxon>
        <taxon>Methanobacteriota</taxon>
        <taxon>Stenosarchaea group</taxon>
        <taxon>Halobacteria</taxon>
        <taxon>Halobacteriales</taxon>
        <taxon>Haloferacaceae</taxon>
        <taxon>Halobellus</taxon>
    </lineage>
</organism>